<comment type="caution">
    <text evidence="2">The sequence shown here is derived from an EMBL/GenBank/DDBJ whole genome shotgun (WGS) entry which is preliminary data.</text>
</comment>
<feature type="chain" id="PRO_5046972171" evidence="1">
    <location>
        <begin position="17"/>
        <end position="68"/>
    </location>
</feature>
<feature type="signal peptide" evidence="1">
    <location>
        <begin position="1"/>
        <end position="16"/>
    </location>
</feature>
<keyword evidence="1" id="KW-0732">Signal</keyword>
<evidence type="ECO:0000313" key="2">
    <source>
        <dbReference type="EMBL" id="KAL1235161.1"/>
    </source>
</evidence>
<dbReference type="EMBL" id="JBEUSY010000383">
    <property type="protein sequence ID" value="KAL1235161.1"/>
    <property type="molecule type" value="Genomic_DNA"/>
</dbReference>
<proteinExistence type="predicted"/>
<dbReference type="Proteomes" id="UP001558632">
    <property type="component" value="Unassembled WGS sequence"/>
</dbReference>
<reference evidence="2 3" key="1">
    <citation type="submission" date="2024-07" db="EMBL/GenBank/DDBJ databases">
        <title>Enhanced genomic and transcriptomic resources for Trichinella pseudospiralis and T. spiralis underpin the discovery of pronounced molecular differences between stages and species.</title>
        <authorList>
            <person name="Pasi K.K."/>
            <person name="La Rosa G."/>
            <person name="Gomez-Morales M.A."/>
            <person name="Tosini F."/>
            <person name="Sumanam S."/>
            <person name="Young N.D."/>
            <person name="Chang B.C."/>
            <person name="Robin G.B."/>
        </authorList>
    </citation>
    <scope>NUCLEOTIDE SEQUENCE [LARGE SCALE GENOMIC DNA]</scope>
    <source>
        <strain evidence="2">ISS534</strain>
    </source>
</reference>
<name>A0ABR3KCX3_TRISP</name>
<organism evidence="2 3">
    <name type="scientific">Trichinella spiralis</name>
    <name type="common">Trichina worm</name>
    <dbReference type="NCBI Taxonomy" id="6334"/>
    <lineage>
        <taxon>Eukaryota</taxon>
        <taxon>Metazoa</taxon>
        <taxon>Ecdysozoa</taxon>
        <taxon>Nematoda</taxon>
        <taxon>Enoplea</taxon>
        <taxon>Dorylaimia</taxon>
        <taxon>Trichinellida</taxon>
        <taxon>Trichinellidae</taxon>
        <taxon>Trichinella</taxon>
    </lineage>
</organism>
<accession>A0ABR3KCX3</accession>
<keyword evidence="3" id="KW-1185">Reference proteome</keyword>
<sequence length="68" mass="7684">MRLALIACCSFVFFYAIHLPIENVAVRFCTVQLIGRGGLENSVNGKEALFEASLNTVLFVVHWKRIEK</sequence>
<protein>
    <submittedName>
        <fullName evidence="2">Period circadian protein</fullName>
    </submittedName>
</protein>
<gene>
    <name evidence="2" type="ORF">TSPI_10809</name>
</gene>
<evidence type="ECO:0000313" key="3">
    <source>
        <dbReference type="Proteomes" id="UP001558632"/>
    </source>
</evidence>
<evidence type="ECO:0000256" key="1">
    <source>
        <dbReference type="SAM" id="SignalP"/>
    </source>
</evidence>